<name>A0A3M7LWD0_9PLEO</name>
<proteinExistence type="predicted"/>
<reference evidence="1 2" key="1">
    <citation type="journal article" date="2014" name="PLoS ONE">
        <title>De novo Genome Assembly of the Fungal Plant Pathogen Pyrenophora semeniperda.</title>
        <authorList>
            <person name="Soliai M.M."/>
            <person name="Meyer S.E."/>
            <person name="Udall J.A."/>
            <person name="Elzinga D.E."/>
            <person name="Hermansen R.A."/>
            <person name="Bodily P.M."/>
            <person name="Hart A.A."/>
            <person name="Coleman C.E."/>
        </authorList>
    </citation>
    <scope>NUCLEOTIDE SEQUENCE [LARGE SCALE GENOMIC DNA]</scope>
    <source>
        <strain evidence="1 2">CCB06</strain>
        <tissue evidence="1">Mycelium</tissue>
    </source>
</reference>
<sequence length="65" mass="7493">MWSLMLTDCSATKLVLVLGLILIQKNFSSYILFKHKILDNEYLVQNMQDEALETSRSELPMSSLK</sequence>
<dbReference type="AlphaFoldDB" id="A0A3M7LWD0"/>
<protein>
    <submittedName>
        <fullName evidence="1">Uncharacterized protein</fullName>
    </submittedName>
</protein>
<evidence type="ECO:0000313" key="1">
    <source>
        <dbReference type="EMBL" id="RMZ66553.1"/>
    </source>
</evidence>
<accession>A0A3M7LWD0</accession>
<gene>
    <name evidence="1" type="ORF">GMOD_00001898</name>
</gene>
<dbReference type="EMBL" id="KE747809">
    <property type="protein sequence ID" value="RMZ66553.1"/>
    <property type="molecule type" value="Genomic_DNA"/>
</dbReference>
<keyword evidence="2" id="KW-1185">Reference proteome</keyword>
<evidence type="ECO:0000313" key="2">
    <source>
        <dbReference type="Proteomes" id="UP000265663"/>
    </source>
</evidence>
<dbReference type="Proteomes" id="UP000265663">
    <property type="component" value="Unassembled WGS sequence"/>
</dbReference>
<organism evidence="1 2">
    <name type="scientific">Pyrenophora seminiperda CCB06</name>
    <dbReference type="NCBI Taxonomy" id="1302712"/>
    <lineage>
        <taxon>Eukaryota</taxon>
        <taxon>Fungi</taxon>
        <taxon>Dikarya</taxon>
        <taxon>Ascomycota</taxon>
        <taxon>Pezizomycotina</taxon>
        <taxon>Dothideomycetes</taxon>
        <taxon>Pleosporomycetidae</taxon>
        <taxon>Pleosporales</taxon>
        <taxon>Pleosporineae</taxon>
        <taxon>Pleosporaceae</taxon>
        <taxon>Pyrenophora</taxon>
    </lineage>
</organism>